<evidence type="ECO:0000259" key="3">
    <source>
        <dbReference type="PROSITE" id="PS50158"/>
    </source>
</evidence>
<dbReference type="PANTHER" id="PTHR47481">
    <property type="match status" value="1"/>
</dbReference>
<evidence type="ECO:0000256" key="1">
    <source>
        <dbReference type="PROSITE-ProRule" id="PRU00047"/>
    </source>
</evidence>
<name>A0A8D8R393_9HEMI</name>
<protein>
    <submittedName>
        <fullName evidence="4">Copia protein</fullName>
    </submittedName>
</protein>
<accession>A0A8D8R393</accession>
<reference evidence="4" key="1">
    <citation type="submission" date="2021-05" db="EMBL/GenBank/DDBJ databases">
        <authorList>
            <person name="Alioto T."/>
            <person name="Alioto T."/>
            <person name="Gomez Garrido J."/>
        </authorList>
    </citation>
    <scope>NUCLEOTIDE SEQUENCE</scope>
</reference>
<organism evidence="4">
    <name type="scientific">Cacopsylla melanoneura</name>
    <dbReference type="NCBI Taxonomy" id="428564"/>
    <lineage>
        <taxon>Eukaryota</taxon>
        <taxon>Metazoa</taxon>
        <taxon>Ecdysozoa</taxon>
        <taxon>Arthropoda</taxon>
        <taxon>Hexapoda</taxon>
        <taxon>Insecta</taxon>
        <taxon>Pterygota</taxon>
        <taxon>Neoptera</taxon>
        <taxon>Paraneoptera</taxon>
        <taxon>Hemiptera</taxon>
        <taxon>Sternorrhyncha</taxon>
        <taxon>Psylloidea</taxon>
        <taxon>Psyllidae</taxon>
        <taxon>Psyllinae</taxon>
        <taxon>Cacopsylla</taxon>
    </lineage>
</organism>
<dbReference type="SUPFAM" id="SSF57756">
    <property type="entry name" value="Retrovirus zinc finger-like domains"/>
    <property type="match status" value="1"/>
</dbReference>
<proteinExistence type="predicted"/>
<feature type="region of interest" description="Disordered" evidence="2">
    <location>
        <begin position="224"/>
        <end position="292"/>
    </location>
</feature>
<dbReference type="EMBL" id="HBUF01127830">
    <property type="protein sequence ID" value="CAG6643583.1"/>
    <property type="molecule type" value="Transcribed_RNA"/>
</dbReference>
<dbReference type="InterPro" id="IPR001878">
    <property type="entry name" value="Znf_CCHC"/>
</dbReference>
<feature type="domain" description="CCHC-type" evidence="3">
    <location>
        <begin position="207"/>
        <end position="220"/>
    </location>
</feature>
<feature type="compositionally biased region" description="Basic residues" evidence="2">
    <location>
        <begin position="261"/>
        <end position="271"/>
    </location>
</feature>
<dbReference type="GO" id="GO:0008270">
    <property type="term" value="F:zinc ion binding"/>
    <property type="evidence" value="ECO:0007669"/>
    <property type="project" value="UniProtKB-KW"/>
</dbReference>
<dbReference type="PROSITE" id="PS50158">
    <property type="entry name" value="ZF_CCHC"/>
    <property type="match status" value="1"/>
</dbReference>
<keyword evidence="1" id="KW-0862">Zinc</keyword>
<evidence type="ECO:0000313" key="4">
    <source>
        <dbReference type="EMBL" id="CAG6643583.1"/>
    </source>
</evidence>
<dbReference type="Pfam" id="PF00098">
    <property type="entry name" value="zf-CCHC"/>
    <property type="match status" value="1"/>
</dbReference>
<sequence length="292" mass="33621">MSVRTTIDPFNGVNFQTWMFRMESLLSEYDCLECVQNKMSTKPNKQLDEKMIKRDAKARNCIVQNLVDSHLNTVRGCTTAYEMWKTLSETYEREGLCGKIMLKKKLLGMKMTQEETIQEYSQRFENVLSELRAVGEDEMKKTEKIVQFLMSVHERYSTVVAILENMKGEDLTFEFVKARLQSEDEKATKDSSVRNSTAFQVSSSVVCFKCGKIGHFQRKCFLNNRGGHQGNNRGDHSYNRGAQSYNRGAQSYNRGQLHSRAGFRGRSRGAKSNRGGHYENFQHSNYVSRQST</sequence>
<dbReference type="EMBL" id="HBUF01127831">
    <property type="protein sequence ID" value="CAG6643584.1"/>
    <property type="molecule type" value="Transcribed_RNA"/>
</dbReference>
<evidence type="ECO:0000256" key="2">
    <source>
        <dbReference type="SAM" id="MobiDB-lite"/>
    </source>
</evidence>
<dbReference type="PANTHER" id="PTHR47481:SF7">
    <property type="entry name" value="CCHC-TYPE DOMAIN-CONTAINING PROTEIN"/>
    <property type="match status" value="1"/>
</dbReference>
<keyword evidence="1" id="KW-0863">Zinc-finger</keyword>
<keyword evidence="1" id="KW-0479">Metal-binding</keyword>
<dbReference type="GO" id="GO:0003676">
    <property type="term" value="F:nucleic acid binding"/>
    <property type="evidence" value="ECO:0007669"/>
    <property type="project" value="InterPro"/>
</dbReference>
<feature type="compositionally biased region" description="Polar residues" evidence="2">
    <location>
        <begin position="240"/>
        <end position="256"/>
    </location>
</feature>
<feature type="compositionally biased region" description="Polar residues" evidence="2">
    <location>
        <begin position="281"/>
        <end position="292"/>
    </location>
</feature>
<dbReference type="Pfam" id="PF14223">
    <property type="entry name" value="Retrotran_gag_2"/>
    <property type="match status" value="1"/>
</dbReference>
<dbReference type="InterPro" id="IPR036875">
    <property type="entry name" value="Znf_CCHC_sf"/>
</dbReference>
<dbReference type="AlphaFoldDB" id="A0A8D8R393"/>